<dbReference type="EMBL" id="CP042913">
    <property type="protein sequence ID" value="QEG36847.1"/>
    <property type="molecule type" value="Genomic_DNA"/>
</dbReference>
<sequence>MSAFLADVNSAGLVLQANLSEFSLVKIHLQIKNQQPGLLEVVS</sequence>
<dbReference type="AlphaFoldDB" id="A0A5B9QCQ5"/>
<dbReference type="KEGG" id="bgok:Pr1d_41840"/>
<reference evidence="1 2" key="1">
    <citation type="submission" date="2019-08" db="EMBL/GenBank/DDBJ databases">
        <title>Deep-cultivation of Planctomycetes and their phenomic and genomic characterization uncovers novel biology.</title>
        <authorList>
            <person name="Wiegand S."/>
            <person name="Jogler M."/>
            <person name="Boedeker C."/>
            <person name="Pinto D."/>
            <person name="Vollmers J."/>
            <person name="Rivas-Marin E."/>
            <person name="Kohn T."/>
            <person name="Peeters S.H."/>
            <person name="Heuer A."/>
            <person name="Rast P."/>
            <person name="Oberbeckmann S."/>
            <person name="Bunk B."/>
            <person name="Jeske O."/>
            <person name="Meyerdierks A."/>
            <person name="Storesund J.E."/>
            <person name="Kallscheuer N."/>
            <person name="Luecker S."/>
            <person name="Lage O.M."/>
            <person name="Pohl T."/>
            <person name="Merkel B.J."/>
            <person name="Hornburger P."/>
            <person name="Mueller R.-W."/>
            <person name="Bruemmer F."/>
            <person name="Labrenz M."/>
            <person name="Spormann A.M."/>
            <person name="Op den Camp H."/>
            <person name="Overmann J."/>
            <person name="Amann R."/>
            <person name="Jetten M.S.M."/>
            <person name="Mascher T."/>
            <person name="Medema M.H."/>
            <person name="Devos D.P."/>
            <person name="Kaster A.-K."/>
            <person name="Ovreas L."/>
            <person name="Rohde M."/>
            <person name="Galperin M.Y."/>
            <person name="Jogler C."/>
        </authorList>
    </citation>
    <scope>NUCLEOTIDE SEQUENCE [LARGE SCALE GENOMIC DNA]</scope>
    <source>
        <strain evidence="1 2">Pr1d</strain>
    </source>
</reference>
<keyword evidence="2" id="KW-1185">Reference proteome</keyword>
<evidence type="ECO:0000313" key="2">
    <source>
        <dbReference type="Proteomes" id="UP000323917"/>
    </source>
</evidence>
<organism evidence="1 2">
    <name type="scientific">Bythopirellula goksoeyrii</name>
    <dbReference type="NCBI Taxonomy" id="1400387"/>
    <lineage>
        <taxon>Bacteria</taxon>
        <taxon>Pseudomonadati</taxon>
        <taxon>Planctomycetota</taxon>
        <taxon>Planctomycetia</taxon>
        <taxon>Pirellulales</taxon>
        <taxon>Lacipirellulaceae</taxon>
        <taxon>Bythopirellula</taxon>
    </lineage>
</organism>
<name>A0A5B9QCQ5_9BACT</name>
<proteinExistence type="predicted"/>
<gene>
    <name evidence="1" type="ORF">Pr1d_41840</name>
</gene>
<evidence type="ECO:0000313" key="1">
    <source>
        <dbReference type="EMBL" id="QEG36847.1"/>
    </source>
</evidence>
<dbReference type="Proteomes" id="UP000323917">
    <property type="component" value="Chromosome"/>
</dbReference>
<accession>A0A5B9QCQ5</accession>
<protein>
    <submittedName>
        <fullName evidence="1">Uncharacterized protein</fullName>
    </submittedName>
</protein>